<proteinExistence type="predicted"/>
<name>A0A250I8C1_9BACT</name>
<keyword evidence="2" id="KW-1133">Transmembrane helix</keyword>
<dbReference type="Proteomes" id="UP000217289">
    <property type="component" value="Chromosome"/>
</dbReference>
<reference evidence="3 4" key="1">
    <citation type="submission" date="2017-06" db="EMBL/GenBank/DDBJ databases">
        <authorList>
            <person name="Kim H.J."/>
            <person name="Triplett B.A."/>
        </authorList>
    </citation>
    <scope>NUCLEOTIDE SEQUENCE [LARGE SCALE GENOMIC DNA]</scope>
    <source>
        <strain evidence="3 4">DSM 14713</strain>
    </source>
</reference>
<feature type="region of interest" description="Disordered" evidence="1">
    <location>
        <begin position="377"/>
        <end position="419"/>
    </location>
</feature>
<dbReference type="AlphaFoldDB" id="A0A250I8C1"/>
<protein>
    <submittedName>
        <fullName evidence="3">Chemotaxis protein</fullName>
    </submittedName>
</protein>
<accession>A0A250I8C1</accession>
<feature type="compositionally biased region" description="Low complexity" evidence="1">
    <location>
        <begin position="390"/>
        <end position="407"/>
    </location>
</feature>
<evidence type="ECO:0000256" key="2">
    <source>
        <dbReference type="SAM" id="Phobius"/>
    </source>
</evidence>
<evidence type="ECO:0000313" key="3">
    <source>
        <dbReference type="EMBL" id="ATB27402.1"/>
    </source>
</evidence>
<feature type="compositionally biased region" description="Basic and acidic residues" evidence="1">
    <location>
        <begin position="409"/>
        <end position="419"/>
    </location>
</feature>
<keyword evidence="2" id="KW-0472">Membrane</keyword>
<evidence type="ECO:0000256" key="1">
    <source>
        <dbReference type="SAM" id="MobiDB-lite"/>
    </source>
</evidence>
<keyword evidence="2" id="KW-0812">Transmembrane</keyword>
<keyword evidence="4" id="KW-1185">Reference proteome</keyword>
<sequence>MLGAGPSMHTSPRLPSLLLTALLAALLTACAALKVEPRSPLYERVGRSELSVGALRIRVRDMARRFPGVLEATADELSARSSSPLVREAMIHFKSNAVPAMQGALLQPDPVAALIDAWALLAQMQQALPKWAEGASPEVVDTFQHSLGGLESEVEALWRELSGREDVSPLHQLVHGWATEHPLTGSLVTRESSVPLLAAFTDRAGVGLLGSTAALLADTQDLLARVDLYAGSLPRQARWQAELAVQEMVAGTPVLTSAMDELGRTVDVLVRLGAFVDGTPRWATGERVALQDFISSERQAVLDGVRGERVAVLDALHTERVQTLQQADTMGRGWVDHVFDRAEGLVDHLFLWLLGLTALLVAGALGVAALLARGGRRGEGVRGGRRRGAGEPPRNGGPVVPRPVGEHGPPGEHPGEPHH</sequence>
<feature type="transmembrane region" description="Helical" evidence="2">
    <location>
        <begin position="349"/>
        <end position="372"/>
    </location>
</feature>
<evidence type="ECO:0000313" key="4">
    <source>
        <dbReference type="Proteomes" id="UP000217289"/>
    </source>
</evidence>
<dbReference type="EMBL" id="CP022163">
    <property type="protein sequence ID" value="ATB27402.1"/>
    <property type="molecule type" value="Genomic_DNA"/>
</dbReference>
<organism evidence="3 4">
    <name type="scientific">Melittangium boletus DSM 14713</name>
    <dbReference type="NCBI Taxonomy" id="1294270"/>
    <lineage>
        <taxon>Bacteria</taxon>
        <taxon>Pseudomonadati</taxon>
        <taxon>Myxococcota</taxon>
        <taxon>Myxococcia</taxon>
        <taxon>Myxococcales</taxon>
        <taxon>Cystobacterineae</taxon>
        <taxon>Archangiaceae</taxon>
        <taxon>Melittangium</taxon>
    </lineage>
</organism>
<dbReference type="KEGG" id="mbd:MEBOL_000842"/>
<gene>
    <name evidence="3" type="ORF">MEBOL_000842</name>
</gene>